<reference evidence="1 2" key="2">
    <citation type="submission" date="2014-05" db="EMBL/GenBank/DDBJ databases">
        <title>Genome sequence of the 3-chlorobenzoate degrading bacterium Pseudomonas knackmussii B13 shows multiple evidence for horizontal gene transfer.</title>
        <authorList>
            <person name="Miyazaki R."/>
            <person name="Bertelli C."/>
            <person name="Falquet L."/>
            <person name="Robinson-Rechavi M."/>
            <person name="Gharib W."/>
            <person name="Roy S."/>
            <person name="Van der Meer J.R."/>
        </authorList>
    </citation>
    <scope>NUCLEOTIDE SEQUENCE [LARGE SCALE GENOMIC DNA]</scope>
    <source>
        <strain evidence="1 2">B13</strain>
    </source>
</reference>
<dbReference type="EMBL" id="HG322950">
    <property type="protein sequence ID" value="CDF82631.1"/>
    <property type="molecule type" value="Genomic_DNA"/>
</dbReference>
<dbReference type="KEGG" id="pkc:PKB_1266"/>
<organism evidence="1 2">
    <name type="scientific">Pseudomonas knackmussii (strain DSM 6978 / CCUG 54928 / LMG 23759 / B13)</name>
    <dbReference type="NCBI Taxonomy" id="1301098"/>
    <lineage>
        <taxon>Bacteria</taxon>
        <taxon>Pseudomonadati</taxon>
        <taxon>Pseudomonadota</taxon>
        <taxon>Gammaproteobacteria</taxon>
        <taxon>Pseudomonadales</taxon>
        <taxon>Pseudomonadaceae</taxon>
        <taxon>Pseudomonas</taxon>
    </lineage>
</organism>
<gene>
    <name evidence="1" type="ORF">PKB_1266</name>
</gene>
<evidence type="ECO:0000313" key="2">
    <source>
        <dbReference type="Proteomes" id="UP000025241"/>
    </source>
</evidence>
<dbReference type="OrthoDB" id="6372288at2"/>
<dbReference type="HOGENOM" id="CLU_173998_4_1_6"/>
<keyword evidence="2" id="KW-1185">Reference proteome</keyword>
<dbReference type="RefSeq" id="WP_043249966.1">
    <property type="nucleotide sequence ID" value="NZ_HG322950.1"/>
</dbReference>
<dbReference type="InterPro" id="IPR031856">
    <property type="entry name" value="YdaS_toxin-like"/>
</dbReference>
<proteinExistence type="predicted"/>
<name>A0A024HCR9_PSEKB</name>
<dbReference type="AlphaFoldDB" id="A0A024HCR9"/>
<accession>A0A024HCR9</accession>
<evidence type="ECO:0000313" key="1">
    <source>
        <dbReference type="EMBL" id="CDF82631.1"/>
    </source>
</evidence>
<evidence type="ECO:0008006" key="3">
    <source>
        <dbReference type="Google" id="ProtNLM"/>
    </source>
</evidence>
<dbReference type="Gene3D" id="1.10.260.40">
    <property type="entry name" value="lambda repressor-like DNA-binding domains"/>
    <property type="match status" value="1"/>
</dbReference>
<dbReference type="eggNOG" id="COG4197">
    <property type="taxonomic scope" value="Bacteria"/>
</dbReference>
<dbReference type="Proteomes" id="UP000025241">
    <property type="component" value="Chromosome I"/>
</dbReference>
<dbReference type="InterPro" id="IPR010982">
    <property type="entry name" value="Lambda_DNA-bd_dom_sf"/>
</dbReference>
<reference evidence="1 2" key="1">
    <citation type="submission" date="2013-03" db="EMBL/GenBank/DDBJ databases">
        <authorList>
            <person name="Linke B."/>
        </authorList>
    </citation>
    <scope>NUCLEOTIDE SEQUENCE [LARGE SCALE GENOMIC DNA]</scope>
    <source>
        <strain evidence="1 2">B13</strain>
    </source>
</reference>
<dbReference type="Pfam" id="PF15943">
    <property type="entry name" value="YdaS_toxin"/>
    <property type="match status" value="1"/>
</dbReference>
<dbReference type="GO" id="GO:0003677">
    <property type="term" value="F:DNA binding"/>
    <property type="evidence" value="ECO:0007669"/>
    <property type="project" value="InterPro"/>
</dbReference>
<dbReference type="STRING" id="1301098.PKB_1266"/>
<sequence length="91" mass="9861">MSTREQMKETFERAISEAGGQSELSRKLAVFGVQLSQQMISHHLRSSGLCPAEVVLKVEALTGVSRHDLRPDVFGPKVDDSAALLAQKLAA</sequence>
<protein>
    <recommendedName>
        <fullName evidence="3">HTH cro/C1-type domain-containing protein</fullName>
    </recommendedName>
</protein>